<proteinExistence type="predicted"/>
<dbReference type="EMBL" id="BKCJ011842880">
    <property type="protein sequence ID" value="GFD57600.1"/>
    <property type="molecule type" value="Genomic_DNA"/>
</dbReference>
<protein>
    <submittedName>
        <fullName evidence="2">Uncharacterized protein</fullName>
    </submittedName>
</protein>
<gene>
    <name evidence="2" type="ORF">Tci_929569</name>
</gene>
<evidence type="ECO:0000313" key="2">
    <source>
        <dbReference type="EMBL" id="GFD57600.1"/>
    </source>
</evidence>
<name>A0A699XGT0_TANCI</name>
<evidence type="ECO:0000256" key="1">
    <source>
        <dbReference type="SAM" id="MobiDB-lite"/>
    </source>
</evidence>
<dbReference type="AlphaFoldDB" id="A0A699XGT0"/>
<comment type="caution">
    <text evidence="2">The sequence shown here is derived from an EMBL/GenBank/DDBJ whole genome shotgun (WGS) entry which is preliminary data.</text>
</comment>
<feature type="non-terminal residue" evidence="2">
    <location>
        <position position="87"/>
    </location>
</feature>
<reference evidence="2" key="1">
    <citation type="journal article" date="2019" name="Sci. Rep.">
        <title>Draft genome of Tanacetum cinerariifolium, the natural source of mosquito coil.</title>
        <authorList>
            <person name="Yamashiro T."/>
            <person name="Shiraishi A."/>
            <person name="Satake H."/>
            <person name="Nakayama K."/>
        </authorList>
    </citation>
    <scope>NUCLEOTIDE SEQUENCE</scope>
</reference>
<organism evidence="2">
    <name type="scientific">Tanacetum cinerariifolium</name>
    <name type="common">Dalmatian daisy</name>
    <name type="synonym">Chrysanthemum cinerariifolium</name>
    <dbReference type="NCBI Taxonomy" id="118510"/>
    <lineage>
        <taxon>Eukaryota</taxon>
        <taxon>Viridiplantae</taxon>
        <taxon>Streptophyta</taxon>
        <taxon>Embryophyta</taxon>
        <taxon>Tracheophyta</taxon>
        <taxon>Spermatophyta</taxon>
        <taxon>Magnoliopsida</taxon>
        <taxon>eudicotyledons</taxon>
        <taxon>Gunneridae</taxon>
        <taxon>Pentapetalae</taxon>
        <taxon>asterids</taxon>
        <taxon>campanulids</taxon>
        <taxon>Asterales</taxon>
        <taxon>Asteraceae</taxon>
        <taxon>Asteroideae</taxon>
        <taxon>Anthemideae</taxon>
        <taxon>Anthemidinae</taxon>
        <taxon>Tanacetum</taxon>
    </lineage>
</organism>
<feature type="region of interest" description="Disordered" evidence="1">
    <location>
        <begin position="1"/>
        <end position="21"/>
    </location>
</feature>
<accession>A0A699XGT0</accession>
<sequence length="87" mass="8970">MQADAGRCGHTRAGTGTHGQMRACTGRCGHVRSANSSVCQARTTKSQPQGTHFFAGSLRHTLVGVPRGLSALPEVLSACPEALSALP</sequence>